<dbReference type="AlphaFoldDB" id="A0A4P9YR78"/>
<dbReference type="Proteomes" id="UP000278143">
    <property type="component" value="Unassembled WGS sequence"/>
</dbReference>
<proteinExistence type="predicted"/>
<name>A0A4P9YR78_9FUNG</name>
<keyword evidence="2" id="KW-1185">Reference proteome</keyword>
<gene>
    <name evidence="1" type="ORF">SYNPS1DRAFT_26107</name>
</gene>
<protein>
    <submittedName>
        <fullName evidence="1">Uncharacterized protein</fullName>
    </submittedName>
</protein>
<dbReference type="OrthoDB" id="73680at2759"/>
<evidence type="ECO:0000313" key="2">
    <source>
        <dbReference type="Proteomes" id="UP000278143"/>
    </source>
</evidence>
<reference evidence="2" key="1">
    <citation type="journal article" date="2018" name="Nat. Microbiol.">
        <title>Leveraging single-cell genomics to expand the fungal tree of life.</title>
        <authorList>
            <person name="Ahrendt S.R."/>
            <person name="Quandt C.A."/>
            <person name="Ciobanu D."/>
            <person name="Clum A."/>
            <person name="Salamov A."/>
            <person name="Andreopoulos B."/>
            <person name="Cheng J.F."/>
            <person name="Woyke T."/>
            <person name="Pelin A."/>
            <person name="Henrissat B."/>
            <person name="Reynolds N.K."/>
            <person name="Benny G.L."/>
            <person name="Smith M.E."/>
            <person name="James T.Y."/>
            <person name="Grigoriev I.V."/>
        </authorList>
    </citation>
    <scope>NUCLEOTIDE SEQUENCE [LARGE SCALE GENOMIC DNA]</scope>
    <source>
        <strain evidence="2">Benny S71-1</strain>
    </source>
</reference>
<accession>A0A4P9YR78</accession>
<evidence type="ECO:0000313" key="1">
    <source>
        <dbReference type="EMBL" id="RKP22234.1"/>
    </source>
</evidence>
<dbReference type="EMBL" id="KZ992371">
    <property type="protein sequence ID" value="RKP22234.1"/>
    <property type="molecule type" value="Genomic_DNA"/>
</dbReference>
<organism evidence="1 2">
    <name type="scientific">Syncephalis pseudoplumigaleata</name>
    <dbReference type="NCBI Taxonomy" id="1712513"/>
    <lineage>
        <taxon>Eukaryota</taxon>
        <taxon>Fungi</taxon>
        <taxon>Fungi incertae sedis</taxon>
        <taxon>Zoopagomycota</taxon>
        <taxon>Zoopagomycotina</taxon>
        <taxon>Zoopagomycetes</taxon>
        <taxon>Zoopagales</taxon>
        <taxon>Piptocephalidaceae</taxon>
        <taxon>Syncephalis</taxon>
    </lineage>
</organism>
<sequence>MDQVERIISRHGKLSATIPEARETGRPVDDMSTAFHFLHMLNVDTTGYTTATSSSVPADFYQ</sequence>